<dbReference type="PANTHER" id="PTHR35861:SF1">
    <property type="entry name" value="PHAGE TAIL SHEATH PROTEIN"/>
    <property type="match status" value="1"/>
</dbReference>
<evidence type="ECO:0000256" key="1">
    <source>
        <dbReference type="ARBA" id="ARBA00008005"/>
    </source>
</evidence>
<feature type="domain" description="Tail sheath protein subtilisin-like" evidence="2">
    <location>
        <begin position="190"/>
        <end position="360"/>
    </location>
</feature>
<comment type="similarity">
    <text evidence="1">Belongs to the myoviridae tail sheath protein family.</text>
</comment>
<organism evidence="3">
    <name type="scientific">Candidatus Kentrum sp. TC</name>
    <dbReference type="NCBI Taxonomy" id="2126339"/>
    <lineage>
        <taxon>Bacteria</taxon>
        <taxon>Pseudomonadati</taxon>
        <taxon>Pseudomonadota</taxon>
        <taxon>Gammaproteobacteria</taxon>
        <taxon>Candidatus Kentrum</taxon>
    </lineage>
</organism>
<protein>
    <recommendedName>
        <fullName evidence="2">Tail sheath protein subtilisin-like domain-containing protein</fullName>
    </recommendedName>
</protein>
<accession>A0A450YW39</accession>
<dbReference type="InterPro" id="IPR052042">
    <property type="entry name" value="Tail_sheath_structural"/>
</dbReference>
<evidence type="ECO:0000259" key="2">
    <source>
        <dbReference type="Pfam" id="PF04984"/>
    </source>
</evidence>
<dbReference type="InterPro" id="IPR035089">
    <property type="entry name" value="Phage_sheath_subtilisin"/>
</dbReference>
<sequence length="478" mass="50726">MPANYLHGVESFVVDKGPRPVRLVKAATSACVGTAIGGPVNEPILILSEEDAARFGPYSDGFTIASALDANFDQARPNAGVCVCVNVLDPAAHKSAATEESITLDPVTDRAALAHPGVMSLVLKSQDGAATYAENADYLIDAMTGELTRVESGGIAAGATVKASYEYPDPAKVTTGDIIGGVNGDGHRVGLAALKDCYNLFGFHPKRIICPGYSQLPSVSTEMISIADALRARAYIDAPPGLSPSEALAGRGPSGTFGFNTASHRAILCYPHVEVGDGEGGVRLEPLSQRLAGLGNAVDLERGYWWSSSNQEIRGVIGLERKISCAVNDPTTEANLLNEAGIVTVFSGRASGLRRWGNRSAAWPANSDPLTFESFQAVMDIFRESMEYHSMQHLDAPVTKAWLDARVEEGNAFIRRLIGDGALVGGKCWFDPERNPPDKMALGQYVFSSDMMGALPAERITFETSVNTAYLATLANGE</sequence>
<evidence type="ECO:0000313" key="3">
    <source>
        <dbReference type="EMBL" id="VFK45777.1"/>
    </source>
</evidence>
<dbReference type="Gene3D" id="3.40.50.11780">
    <property type="match status" value="1"/>
</dbReference>
<gene>
    <name evidence="3" type="ORF">BECKTC1821E_GA0114239_105417</name>
</gene>
<dbReference type="AlphaFoldDB" id="A0A450YW39"/>
<dbReference type="EMBL" id="CAADFT010000054">
    <property type="protein sequence ID" value="VFK45777.1"/>
    <property type="molecule type" value="Genomic_DNA"/>
</dbReference>
<proteinExistence type="inferred from homology"/>
<name>A0A450YW39_9GAMM</name>
<dbReference type="Pfam" id="PF04984">
    <property type="entry name" value="Phage_sheath_1"/>
    <property type="match status" value="1"/>
</dbReference>
<dbReference type="PANTHER" id="PTHR35861">
    <property type="match status" value="1"/>
</dbReference>
<reference evidence="3" key="1">
    <citation type="submission" date="2019-02" db="EMBL/GenBank/DDBJ databases">
        <authorList>
            <person name="Gruber-Vodicka R. H."/>
            <person name="Seah K. B. B."/>
        </authorList>
    </citation>
    <scope>NUCLEOTIDE SEQUENCE</scope>
    <source>
        <strain evidence="3">BECK_BZ125</strain>
    </source>
</reference>